<dbReference type="PROSITE" id="PS51671">
    <property type="entry name" value="ACT"/>
    <property type="match status" value="3"/>
</dbReference>
<evidence type="ECO:0000259" key="3">
    <source>
        <dbReference type="PROSITE" id="PS51671"/>
    </source>
</evidence>
<proteinExistence type="predicted"/>
<dbReference type="InterPro" id="IPR002912">
    <property type="entry name" value="ACT_dom"/>
</dbReference>
<feature type="domain" description="ACT" evidence="3">
    <location>
        <begin position="35"/>
        <end position="114"/>
    </location>
</feature>
<dbReference type="InterPro" id="IPR045865">
    <property type="entry name" value="ACT-like_dom_sf"/>
</dbReference>
<dbReference type="Proteomes" id="UP001085076">
    <property type="component" value="Miscellaneous, Linkage group lg09"/>
</dbReference>
<dbReference type="SUPFAM" id="SSF55021">
    <property type="entry name" value="ACT-like"/>
    <property type="match status" value="4"/>
</dbReference>
<keyword evidence="1 2" id="KW-0677">Repeat</keyword>
<evidence type="ECO:0000256" key="2">
    <source>
        <dbReference type="RuleBase" id="RU369043"/>
    </source>
</evidence>
<keyword evidence="5" id="KW-1185">Reference proteome</keyword>
<feature type="domain" description="ACT" evidence="3">
    <location>
        <begin position="117"/>
        <end position="194"/>
    </location>
</feature>
<dbReference type="AlphaFoldDB" id="A0A9D5C122"/>
<evidence type="ECO:0000313" key="4">
    <source>
        <dbReference type="EMBL" id="KAJ0964163.1"/>
    </source>
</evidence>
<dbReference type="Pfam" id="PF01842">
    <property type="entry name" value="ACT"/>
    <property type="match status" value="2"/>
</dbReference>
<comment type="function">
    <text evidence="2">Binds amino acids.</text>
</comment>
<reference evidence="4" key="1">
    <citation type="submission" date="2021-03" db="EMBL/GenBank/DDBJ databases">
        <authorList>
            <person name="Li Z."/>
            <person name="Yang C."/>
        </authorList>
    </citation>
    <scope>NUCLEOTIDE SEQUENCE</scope>
    <source>
        <strain evidence="4">Dzin_1.0</strain>
        <tissue evidence="4">Leaf</tissue>
    </source>
</reference>
<dbReference type="PANTHER" id="PTHR31096:SF6">
    <property type="entry name" value="ACT DOMAIN-CONTAINING PROTEIN ACR8"/>
    <property type="match status" value="1"/>
</dbReference>
<feature type="domain" description="ACT" evidence="3">
    <location>
        <begin position="310"/>
        <end position="391"/>
    </location>
</feature>
<comment type="caution">
    <text evidence="4">The sequence shown here is derived from an EMBL/GenBank/DDBJ whole genome shotgun (WGS) entry which is preliminary data.</text>
</comment>
<sequence>MEWPGSLDEYHKLVSRMNTTPRVVIDNNACPNATVVKVDSARKHGVLLEAVQALSDLNLSITKAYISSDGRWFMDVFHVTDHLGGKLEDNQLLSLVQHSLTAAAADSIPCSSPPLTAIELTADDRPGLLSELFAVLGDLHCSISAVKLWTLNSRMASLLFLHDIDSINVNLIENRLRHVLNGDSAVVRPSTTTLSHADRRLHQLIPYNGSIPTTPPSISIQNLVKRDYSVINIHCHDRPKLLFDVVCTLTDMDYIVFHGTVHTDPHHNQAHQEFYVRHSDGTAIRSEEEKQKVVQWLQAAIERRSEKGVRLELCAEDRGGLLADVTRVLREHGLAITNAEVGMEEDGMVRGVFYVSDVGGCRVDEKAIDAVKERIGSGSTLKVGEEVRAAPLMVRKEEVESGVGVGVGGLVYLGSLVRRNLYNLGLIRSCS</sequence>
<dbReference type="EMBL" id="JAGGNH010000009">
    <property type="protein sequence ID" value="KAJ0964163.1"/>
    <property type="molecule type" value="Genomic_DNA"/>
</dbReference>
<protein>
    <recommendedName>
        <fullName evidence="2">ACT domain-containing protein ACR</fullName>
    </recommendedName>
    <alternativeName>
        <fullName evidence="2">Protein ACT DOMAIN REPEATS</fullName>
    </alternativeName>
</protein>
<dbReference type="OrthoDB" id="1745678at2759"/>
<organism evidence="4 5">
    <name type="scientific">Dioscorea zingiberensis</name>
    <dbReference type="NCBI Taxonomy" id="325984"/>
    <lineage>
        <taxon>Eukaryota</taxon>
        <taxon>Viridiplantae</taxon>
        <taxon>Streptophyta</taxon>
        <taxon>Embryophyta</taxon>
        <taxon>Tracheophyta</taxon>
        <taxon>Spermatophyta</taxon>
        <taxon>Magnoliopsida</taxon>
        <taxon>Liliopsida</taxon>
        <taxon>Dioscoreales</taxon>
        <taxon>Dioscoreaceae</taxon>
        <taxon>Dioscorea</taxon>
    </lineage>
</organism>
<dbReference type="PANTHER" id="PTHR31096">
    <property type="entry name" value="ACT DOMAIN-CONTAINING PROTEIN ACR4-RELATED"/>
    <property type="match status" value="1"/>
</dbReference>
<dbReference type="InterPro" id="IPR040217">
    <property type="entry name" value="ACR1-12"/>
</dbReference>
<accession>A0A9D5C122</accession>
<dbReference type="Gene3D" id="3.30.70.260">
    <property type="match status" value="2"/>
</dbReference>
<name>A0A9D5C122_9LILI</name>
<reference evidence="4" key="2">
    <citation type="journal article" date="2022" name="Hortic Res">
        <title>The genome of Dioscorea zingiberensis sheds light on the biosynthesis, origin and evolution of the medicinally important diosgenin saponins.</title>
        <authorList>
            <person name="Li Y."/>
            <person name="Tan C."/>
            <person name="Li Z."/>
            <person name="Guo J."/>
            <person name="Li S."/>
            <person name="Chen X."/>
            <person name="Wang C."/>
            <person name="Dai X."/>
            <person name="Yang H."/>
            <person name="Song W."/>
            <person name="Hou L."/>
            <person name="Xu J."/>
            <person name="Tong Z."/>
            <person name="Xu A."/>
            <person name="Yuan X."/>
            <person name="Wang W."/>
            <person name="Yang Q."/>
            <person name="Chen L."/>
            <person name="Sun Z."/>
            <person name="Wang K."/>
            <person name="Pan B."/>
            <person name="Chen J."/>
            <person name="Bao Y."/>
            <person name="Liu F."/>
            <person name="Qi X."/>
            <person name="Gang D.R."/>
            <person name="Wen J."/>
            <person name="Li J."/>
        </authorList>
    </citation>
    <scope>NUCLEOTIDE SEQUENCE</scope>
    <source>
        <strain evidence="4">Dzin_1.0</strain>
    </source>
</reference>
<evidence type="ECO:0000256" key="1">
    <source>
        <dbReference type="ARBA" id="ARBA00022737"/>
    </source>
</evidence>
<gene>
    <name evidence="4" type="ORF">J5N97_029285</name>
</gene>
<dbReference type="CDD" id="cd04897">
    <property type="entry name" value="ACT_ACR_3"/>
    <property type="match status" value="1"/>
</dbReference>
<dbReference type="GO" id="GO:0016597">
    <property type="term" value="F:amino acid binding"/>
    <property type="evidence" value="ECO:0007669"/>
    <property type="project" value="UniProtKB-UniRule"/>
</dbReference>
<dbReference type="Pfam" id="PF24931">
    <property type="entry name" value="ACT_ACR9_3rd"/>
    <property type="match status" value="1"/>
</dbReference>
<evidence type="ECO:0000313" key="5">
    <source>
        <dbReference type="Proteomes" id="UP001085076"/>
    </source>
</evidence>